<name>A0ACB8BY83_9AGAM</name>
<accession>A0ACB8BY83</accession>
<reference evidence="1" key="1">
    <citation type="journal article" date="2021" name="New Phytol.">
        <title>Evolutionary innovations through gain and loss of genes in the ectomycorrhizal Boletales.</title>
        <authorList>
            <person name="Wu G."/>
            <person name="Miyauchi S."/>
            <person name="Morin E."/>
            <person name="Kuo A."/>
            <person name="Drula E."/>
            <person name="Varga T."/>
            <person name="Kohler A."/>
            <person name="Feng B."/>
            <person name="Cao Y."/>
            <person name="Lipzen A."/>
            <person name="Daum C."/>
            <person name="Hundley H."/>
            <person name="Pangilinan J."/>
            <person name="Johnson J."/>
            <person name="Barry K."/>
            <person name="LaButti K."/>
            <person name="Ng V."/>
            <person name="Ahrendt S."/>
            <person name="Min B."/>
            <person name="Choi I.G."/>
            <person name="Park H."/>
            <person name="Plett J.M."/>
            <person name="Magnuson J."/>
            <person name="Spatafora J.W."/>
            <person name="Nagy L.G."/>
            <person name="Henrissat B."/>
            <person name="Grigoriev I.V."/>
            <person name="Yang Z.L."/>
            <person name="Xu J."/>
            <person name="Martin F.M."/>
        </authorList>
    </citation>
    <scope>NUCLEOTIDE SEQUENCE</scope>
    <source>
        <strain evidence="1">KUC20120723A-06</strain>
    </source>
</reference>
<sequence>MICSGHSYVTTMQMGEEAGRENSSPLPASPDGVCCIHRIPTEILVYLLEIAKAKAEERRGDHKGHPGYDAVEERQALGETASNAVVKRQPLEVTASHVCRYWRDVVLRSPTLWTTLRIDLWPKDHFPVDHDRPPFDRIKAYTDRSSPLPFSIDIRPRDWGIWGKPPLFYNFTELLDILFLHIHRWSTFKVTSCDINFRRELVDHLSKPALPRASQLKTLQLLVPDHGVITYDHSSFLWNNFSATLRAPRLEVVELHILPPRWWHSSAAFSPVTTLSLDCATGDYHISYREILESLALCPSLQKLSIRNVLHLYRVYRDSPSIQTPRVVALPSLTHLVLTGMGESDFDATCYFPLLTLLCSTRQGLDPDNMFHGLKVLELMHTGNIESDPGYLFSRLEQLIRLHIDLDLVASIWLTSLLPSSHPDWDHTQSVYLPYLRTLEVTLTPSPRLVASLADVQRVRSEAGYPLSLVINGAEVVVNPDSEASTGRQQTC</sequence>
<evidence type="ECO:0000313" key="2">
    <source>
        <dbReference type="Proteomes" id="UP000790709"/>
    </source>
</evidence>
<proteinExistence type="predicted"/>
<evidence type="ECO:0000313" key="1">
    <source>
        <dbReference type="EMBL" id="KAH7930125.1"/>
    </source>
</evidence>
<protein>
    <submittedName>
        <fullName evidence="1">Uncharacterized protein</fullName>
    </submittedName>
</protein>
<comment type="caution">
    <text evidence="1">The sequence shown here is derived from an EMBL/GenBank/DDBJ whole genome shotgun (WGS) entry which is preliminary data.</text>
</comment>
<gene>
    <name evidence="1" type="ORF">BV22DRAFT_90865</name>
</gene>
<keyword evidence="2" id="KW-1185">Reference proteome</keyword>
<dbReference type="EMBL" id="MU266335">
    <property type="protein sequence ID" value="KAH7930125.1"/>
    <property type="molecule type" value="Genomic_DNA"/>
</dbReference>
<organism evidence="1 2">
    <name type="scientific">Leucogyrophana mollusca</name>
    <dbReference type="NCBI Taxonomy" id="85980"/>
    <lineage>
        <taxon>Eukaryota</taxon>
        <taxon>Fungi</taxon>
        <taxon>Dikarya</taxon>
        <taxon>Basidiomycota</taxon>
        <taxon>Agaricomycotina</taxon>
        <taxon>Agaricomycetes</taxon>
        <taxon>Agaricomycetidae</taxon>
        <taxon>Boletales</taxon>
        <taxon>Boletales incertae sedis</taxon>
        <taxon>Leucogyrophana</taxon>
    </lineage>
</organism>
<dbReference type="Proteomes" id="UP000790709">
    <property type="component" value="Unassembled WGS sequence"/>
</dbReference>